<dbReference type="AlphaFoldDB" id="A0A8X6NV05"/>
<keyword evidence="2" id="KW-1185">Reference proteome</keyword>
<evidence type="ECO:0000313" key="1">
    <source>
        <dbReference type="EMBL" id="GFT32810.1"/>
    </source>
</evidence>
<proteinExistence type="predicted"/>
<reference evidence="1" key="1">
    <citation type="submission" date="2020-08" db="EMBL/GenBank/DDBJ databases">
        <title>Multicomponent nature underlies the extraordinary mechanical properties of spider dragline silk.</title>
        <authorList>
            <person name="Kono N."/>
            <person name="Nakamura H."/>
            <person name="Mori M."/>
            <person name="Yoshida Y."/>
            <person name="Ohtoshi R."/>
            <person name="Malay A.D."/>
            <person name="Moran D.A.P."/>
            <person name="Tomita M."/>
            <person name="Numata K."/>
            <person name="Arakawa K."/>
        </authorList>
    </citation>
    <scope>NUCLEOTIDE SEQUENCE</scope>
</reference>
<dbReference type="EMBL" id="BMAW01108198">
    <property type="protein sequence ID" value="GFT32810.1"/>
    <property type="molecule type" value="Genomic_DNA"/>
</dbReference>
<protein>
    <submittedName>
        <fullName evidence="1">Uncharacterized protein</fullName>
    </submittedName>
</protein>
<dbReference type="Proteomes" id="UP000887013">
    <property type="component" value="Unassembled WGS sequence"/>
</dbReference>
<name>A0A8X6NV05_NEPPI</name>
<comment type="caution">
    <text evidence="1">The sequence shown here is derived from an EMBL/GenBank/DDBJ whole genome shotgun (WGS) entry which is preliminary data.</text>
</comment>
<sequence length="106" mass="12480">MFPAGFWRLHSSLSICSCRDLLPPVVRSPKMFFKWLRFTTSDLQSDEESEDLWDWDRETRGIEEGLCSRKEIRKGIFLSTNGNASSWFFSELGIRIFFLAYPNMLM</sequence>
<evidence type="ECO:0000313" key="2">
    <source>
        <dbReference type="Proteomes" id="UP000887013"/>
    </source>
</evidence>
<accession>A0A8X6NV05</accession>
<organism evidence="1 2">
    <name type="scientific">Nephila pilipes</name>
    <name type="common">Giant wood spider</name>
    <name type="synonym">Nephila maculata</name>
    <dbReference type="NCBI Taxonomy" id="299642"/>
    <lineage>
        <taxon>Eukaryota</taxon>
        <taxon>Metazoa</taxon>
        <taxon>Ecdysozoa</taxon>
        <taxon>Arthropoda</taxon>
        <taxon>Chelicerata</taxon>
        <taxon>Arachnida</taxon>
        <taxon>Araneae</taxon>
        <taxon>Araneomorphae</taxon>
        <taxon>Entelegynae</taxon>
        <taxon>Araneoidea</taxon>
        <taxon>Nephilidae</taxon>
        <taxon>Nephila</taxon>
    </lineage>
</organism>
<gene>
    <name evidence="1" type="ORF">NPIL_211271</name>
</gene>